<dbReference type="AlphaFoldDB" id="A0AAV7G573"/>
<keyword evidence="2" id="KW-1185">Reference proteome</keyword>
<dbReference type="EMBL" id="JAGFBR010000018">
    <property type="protein sequence ID" value="KAH0450898.1"/>
    <property type="molecule type" value="Genomic_DNA"/>
</dbReference>
<proteinExistence type="predicted"/>
<sequence>MAASSVVSLRHATLRLETPMERWSRLEMGCIRGFRVLGTSCEEERYRSRESMPLETVRERRDGRTSRNYLVRDRTVLCAVSLCLGFNGIIFCIDDVNSSFHLSISSELRCALHELSMCFDRSMKAQLKRSKGAMAPYSHPVTSVVTDDAIFTSSNIVITRADIDQLVTNDYLDNEHPTNLFVQHINDNSVKESNLLILPIIYNKQWTLLVDK</sequence>
<protein>
    <submittedName>
        <fullName evidence="1">Uncharacterized protein</fullName>
    </submittedName>
</protein>
<organism evidence="1 2">
    <name type="scientific">Dendrobium chrysotoxum</name>
    <name type="common">Orchid</name>
    <dbReference type="NCBI Taxonomy" id="161865"/>
    <lineage>
        <taxon>Eukaryota</taxon>
        <taxon>Viridiplantae</taxon>
        <taxon>Streptophyta</taxon>
        <taxon>Embryophyta</taxon>
        <taxon>Tracheophyta</taxon>
        <taxon>Spermatophyta</taxon>
        <taxon>Magnoliopsida</taxon>
        <taxon>Liliopsida</taxon>
        <taxon>Asparagales</taxon>
        <taxon>Orchidaceae</taxon>
        <taxon>Epidendroideae</taxon>
        <taxon>Malaxideae</taxon>
        <taxon>Dendrobiinae</taxon>
        <taxon>Dendrobium</taxon>
    </lineage>
</organism>
<name>A0AAV7G573_DENCH</name>
<dbReference type="Proteomes" id="UP000775213">
    <property type="component" value="Unassembled WGS sequence"/>
</dbReference>
<accession>A0AAV7G573</accession>
<reference evidence="1 2" key="1">
    <citation type="journal article" date="2021" name="Hortic Res">
        <title>Chromosome-scale assembly of the Dendrobium chrysotoxum genome enhances the understanding of orchid evolution.</title>
        <authorList>
            <person name="Zhang Y."/>
            <person name="Zhang G.Q."/>
            <person name="Zhang D."/>
            <person name="Liu X.D."/>
            <person name="Xu X.Y."/>
            <person name="Sun W.H."/>
            <person name="Yu X."/>
            <person name="Zhu X."/>
            <person name="Wang Z.W."/>
            <person name="Zhao X."/>
            <person name="Zhong W.Y."/>
            <person name="Chen H."/>
            <person name="Yin W.L."/>
            <person name="Huang T."/>
            <person name="Niu S.C."/>
            <person name="Liu Z.J."/>
        </authorList>
    </citation>
    <scope>NUCLEOTIDE SEQUENCE [LARGE SCALE GENOMIC DNA]</scope>
    <source>
        <strain evidence="1">Lindl</strain>
    </source>
</reference>
<evidence type="ECO:0000313" key="1">
    <source>
        <dbReference type="EMBL" id="KAH0450898.1"/>
    </source>
</evidence>
<gene>
    <name evidence="1" type="ORF">IEQ34_021590</name>
</gene>
<evidence type="ECO:0000313" key="2">
    <source>
        <dbReference type="Proteomes" id="UP000775213"/>
    </source>
</evidence>
<comment type="caution">
    <text evidence="1">The sequence shown here is derived from an EMBL/GenBank/DDBJ whole genome shotgun (WGS) entry which is preliminary data.</text>
</comment>